<protein>
    <submittedName>
        <fullName evidence="12">PIN-LIKES 1</fullName>
    </submittedName>
</protein>
<keyword evidence="3 11" id="KW-0812">Transmembrane</keyword>
<gene>
    <name evidence="12" type="ORF">HRI_002298800</name>
</gene>
<evidence type="ECO:0000256" key="11">
    <source>
        <dbReference type="SAM" id="Phobius"/>
    </source>
</evidence>
<dbReference type="Pfam" id="PF03547">
    <property type="entry name" value="Mem_trans"/>
    <property type="match status" value="1"/>
</dbReference>
<keyword evidence="6 11" id="KW-0472">Membrane</keyword>
<name>A0A9W7HXK2_HIBTR</name>
<keyword evidence="5 11" id="KW-1133">Transmembrane helix</keyword>
<evidence type="ECO:0000256" key="2">
    <source>
        <dbReference type="ARBA" id="ARBA00022448"/>
    </source>
</evidence>
<evidence type="ECO:0000256" key="6">
    <source>
        <dbReference type="ARBA" id="ARBA00023136"/>
    </source>
</evidence>
<evidence type="ECO:0000256" key="1">
    <source>
        <dbReference type="ARBA" id="ARBA00004477"/>
    </source>
</evidence>
<keyword evidence="13" id="KW-1185">Reference proteome</keyword>
<dbReference type="OrthoDB" id="191139at2759"/>
<dbReference type="GO" id="GO:0005789">
    <property type="term" value="C:endoplasmic reticulum membrane"/>
    <property type="evidence" value="ECO:0007669"/>
    <property type="project" value="UniProtKB-SubCell"/>
</dbReference>
<feature type="transmembrane region" description="Helical" evidence="11">
    <location>
        <begin position="402"/>
        <end position="423"/>
    </location>
</feature>
<dbReference type="InterPro" id="IPR045033">
    <property type="entry name" value="PILS1/3/4/5/7"/>
</dbReference>
<dbReference type="PANTHER" id="PTHR31651:SF33">
    <property type="entry name" value="PROTEIN PIN-LIKES 1"/>
    <property type="match status" value="1"/>
</dbReference>
<evidence type="ECO:0000256" key="8">
    <source>
        <dbReference type="ARBA" id="ARBA00025100"/>
    </source>
</evidence>
<feature type="region of interest" description="Disordered" evidence="10">
    <location>
        <begin position="184"/>
        <end position="207"/>
    </location>
</feature>
<evidence type="ECO:0000256" key="9">
    <source>
        <dbReference type="ARBA" id="ARBA00025752"/>
    </source>
</evidence>
<feature type="transmembrane region" description="Helical" evidence="11">
    <location>
        <begin position="106"/>
        <end position="127"/>
    </location>
</feature>
<feature type="transmembrane region" description="Helical" evidence="11">
    <location>
        <begin position="147"/>
        <end position="168"/>
    </location>
</feature>
<proteinExistence type="inferred from homology"/>
<evidence type="ECO:0000256" key="3">
    <source>
        <dbReference type="ARBA" id="ARBA00022692"/>
    </source>
</evidence>
<feature type="transmembrane region" description="Helical" evidence="11">
    <location>
        <begin position="372"/>
        <end position="390"/>
    </location>
</feature>
<evidence type="ECO:0000313" key="12">
    <source>
        <dbReference type="EMBL" id="GMI86295.1"/>
    </source>
</evidence>
<organism evidence="12 13">
    <name type="scientific">Hibiscus trionum</name>
    <name type="common">Flower of an hour</name>
    <dbReference type="NCBI Taxonomy" id="183268"/>
    <lineage>
        <taxon>Eukaryota</taxon>
        <taxon>Viridiplantae</taxon>
        <taxon>Streptophyta</taxon>
        <taxon>Embryophyta</taxon>
        <taxon>Tracheophyta</taxon>
        <taxon>Spermatophyta</taxon>
        <taxon>Magnoliopsida</taxon>
        <taxon>eudicotyledons</taxon>
        <taxon>Gunneridae</taxon>
        <taxon>Pentapetalae</taxon>
        <taxon>rosids</taxon>
        <taxon>malvids</taxon>
        <taxon>Malvales</taxon>
        <taxon>Malvaceae</taxon>
        <taxon>Malvoideae</taxon>
        <taxon>Hibiscus</taxon>
    </lineage>
</organism>
<comment type="function">
    <text evidence="8">Involved in cellular auxin homeostasis by regulating auxin metabolism. Regulates intracellular auxin accumulation at the endoplasmic reticulum and thus auxin availability for nuclear auxin signaling.</text>
</comment>
<dbReference type="PANTHER" id="PTHR31651">
    <property type="match status" value="1"/>
</dbReference>
<feature type="transmembrane region" description="Helical" evidence="11">
    <location>
        <begin position="331"/>
        <end position="352"/>
    </location>
</feature>
<comment type="similarity">
    <text evidence="9">Belongs to the auxin efflux carrier (TC 2.A.69.2) family.</text>
</comment>
<dbReference type="EMBL" id="BSYR01000021">
    <property type="protein sequence ID" value="GMI86295.1"/>
    <property type="molecule type" value="Genomic_DNA"/>
</dbReference>
<feature type="transmembrane region" description="Helical" evidence="11">
    <location>
        <begin position="260"/>
        <end position="279"/>
    </location>
</feature>
<evidence type="ECO:0000256" key="5">
    <source>
        <dbReference type="ARBA" id="ARBA00022989"/>
    </source>
</evidence>
<evidence type="ECO:0000256" key="7">
    <source>
        <dbReference type="ARBA" id="ARBA00023294"/>
    </source>
</evidence>
<evidence type="ECO:0000256" key="10">
    <source>
        <dbReference type="SAM" id="MobiDB-lite"/>
    </source>
</evidence>
<comment type="caution">
    <text evidence="12">The sequence shown here is derived from an EMBL/GenBank/DDBJ whole genome shotgun (WGS) entry which is preliminary data.</text>
</comment>
<dbReference type="AlphaFoldDB" id="A0A9W7HXK2"/>
<comment type="subcellular location">
    <subcellularLocation>
        <location evidence="1">Endoplasmic reticulum membrane</location>
        <topology evidence="1">Multi-pass membrane protein</topology>
    </subcellularLocation>
</comment>
<reference evidence="12" key="1">
    <citation type="submission" date="2023-05" db="EMBL/GenBank/DDBJ databases">
        <title>Genome and transcriptome analyses reveal genes involved in the formation of fine ridges on petal epidermal cells in Hibiscus trionum.</title>
        <authorList>
            <person name="Koshimizu S."/>
            <person name="Masuda S."/>
            <person name="Ishii T."/>
            <person name="Shirasu K."/>
            <person name="Hoshino A."/>
            <person name="Arita M."/>
        </authorList>
    </citation>
    <scope>NUCLEOTIDE SEQUENCE</scope>
    <source>
        <strain evidence="12">Hamamatsu line</strain>
    </source>
</reference>
<dbReference type="InterPro" id="IPR004776">
    <property type="entry name" value="Mem_transp_PIN-like"/>
</dbReference>
<feature type="transmembrane region" description="Helical" evidence="11">
    <location>
        <begin position="6"/>
        <end position="31"/>
    </location>
</feature>
<keyword evidence="4" id="KW-0256">Endoplasmic reticulum</keyword>
<dbReference type="Proteomes" id="UP001165190">
    <property type="component" value="Unassembled WGS sequence"/>
</dbReference>
<feature type="transmembrane region" description="Helical" evidence="11">
    <location>
        <begin position="73"/>
        <end position="94"/>
    </location>
</feature>
<sequence>MRILDLLVVASMPILKVLLVTALGSFLALECIDVLGEGARKQLNNVVFFVFNPALVSSNLAKTVTFESMVMLWFMPFNILMTFILGTAIGWVLIKITKPPQHLRGLILSCCAAGNVGHIPLIVVPAICAEKGSPFGAPDICHTYGMAYASLSMAIGAVYLWSFVYNIVRVSSAKVNKDVNGDDSSGVIKSNGTGGSPLPTSRNQENHSEALLPSKDCSISLYTHELSFACAKSKGTVKVADFDKAWQYFKTIARKLNLKAVFAPSTTAAFVGFAIGLVPQTRNLLIGGNAPLHVVQDSAYLLGDAAIPIVTLIVGGNLLRGLKGQGGICKSLVIGVIVVRYVILPFLGIAIVKTAVRFGVVHSDPLYQFILLLHYALPPAMNIGTITQLFRAGESECSVIMLWTYGLASISLTLWSTVFLWLVG</sequence>
<accession>A0A9W7HXK2</accession>
<feature type="transmembrane region" description="Helical" evidence="11">
    <location>
        <begin position="299"/>
        <end position="319"/>
    </location>
</feature>
<evidence type="ECO:0000256" key="4">
    <source>
        <dbReference type="ARBA" id="ARBA00022824"/>
    </source>
</evidence>
<keyword evidence="7" id="KW-0927">Auxin signaling pathway</keyword>
<evidence type="ECO:0000313" key="13">
    <source>
        <dbReference type="Proteomes" id="UP001165190"/>
    </source>
</evidence>
<keyword evidence="2" id="KW-0813">Transport</keyword>
<dbReference type="GO" id="GO:0080162">
    <property type="term" value="P:endoplasmic reticulum to cytosol auxin transport"/>
    <property type="evidence" value="ECO:0007669"/>
    <property type="project" value="InterPro"/>
</dbReference>
<dbReference type="GO" id="GO:0009734">
    <property type="term" value="P:auxin-activated signaling pathway"/>
    <property type="evidence" value="ECO:0007669"/>
    <property type="project" value="UniProtKB-KW"/>
</dbReference>